<evidence type="ECO:0000256" key="3">
    <source>
        <dbReference type="ARBA" id="ARBA00022454"/>
    </source>
</evidence>
<proteinExistence type="predicted"/>
<evidence type="ECO:0000256" key="7">
    <source>
        <dbReference type="SAM" id="MobiDB-lite"/>
    </source>
</evidence>
<dbReference type="PANTHER" id="PTHR22928:SF3">
    <property type="entry name" value="TELOMERE-ASSOCIATED PROTEIN RIF1"/>
    <property type="match status" value="1"/>
</dbReference>
<dbReference type="PANTHER" id="PTHR22928">
    <property type="entry name" value="TELOMERE-ASSOCIATED PROTEIN RIF1"/>
    <property type="match status" value="1"/>
</dbReference>
<protein>
    <submittedName>
        <fullName evidence="9">Telomere-associated protein RIF1</fullName>
    </submittedName>
</protein>
<dbReference type="GO" id="GO:0000723">
    <property type="term" value="P:telomere maintenance"/>
    <property type="evidence" value="ECO:0007669"/>
    <property type="project" value="TreeGrafter"/>
</dbReference>
<dbReference type="Pfam" id="PF12231">
    <property type="entry name" value="Rif1_N"/>
    <property type="match status" value="1"/>
</dbReference>
<evidence type="ECO:0000259" key="8">
    <source>
        <dbReference type="Pfam" id="PF12231"/>
    </source>
</evidence>
<dbReference type="InterPro" id="IPR016024">
    <property type="entry name" value="ARM-type_fold"/>
</dbReference>
<dbReference type="InterPro" id="IPR022031">
    <property type="entry name" value="Rif1_N"/>
</dbReference>
<evidence type="ECO:0000256" key="6">
    <source>
        <dbReference type="ARBA" id="ARBA00023306"/>
    </source>
</evidence>
<dbReference type="AlphaFoldDB" id="A0A6A1VCW0"/>
<comment type="subcellular location">
    <subcellularLocation>
        <location evidence="2">Chromosome</location>
        <location evidence="2">Telomere</location>
    </subcellularLocation>
    <subcellularLocation>
        <location evidence="1">Nucleus</location>
    </subcellularLocation>
</comment>
<dbReference type="GO" id="GO:0000781">
    <property type="term" value="C:chromosome, telomeric region"/>
    <property type="evidence" value="ECO:0007669"/>
    <property type="project" value="UniProtKB-SubCell"/>
</dbReference>
<evidence type="ECO:0000256" key="5">
    <source>
        <dbReference type="ARBA" id="ARBA00023242"/>
    </source>
</evidence>
<keyword evidence="6" id="KW-0131">Cell cycle</keyword>
<evidence type="ECO:0000256" key="4">
    <source>
        <dbReference type="ARBA" id="ARBA00022895"/>
    </source>
</evidence>
<feature type="region of interest" description="Disordered" evidence="7">
    <location>
        <begin position="897"/>
        <end position="934"/>
    </location>
</feature>
<keyword evidence="10" id="KW-1185">Reference proteome</keyword>
<name>A0A6A1VCW0_9ROSI</name>
<evidence type="ECO:0000313" key="9">
    <source>
        <dbReference type="EMBL" id="KAB1208990.1"/>
    </source>
</evidence>
<evidence type="ECO:0000256" key="1">
    <source>
        <dbReference type="ARBA" id="ARBA00004123"/>
    </source>
</evidence>
<feature type="compositionally biased region" description="Basic and acidic residues" evidence="7">
    <location>
        <begin position="897"/>
        <end position="907"/>
    </location>
</feature>
<feature type="compositionally biased region" description="Polar residues" evidence="7">
    <location>
        <begin position="915"/>
        <end position="926"/>
    </location>
</feature>
<dbReference type="OrthoDB" id="5399929at2759"/>
<organism evidence="9 10">
    <name type="scientific">Morella rubra</name>
    <name type="common">Chinese bayberry</name>
    <dbReference type="NCBI Taxonomy" id="262757"/>
    <lineage>
        <taxon>Eukaryota</taxon>
        <taxon>Viridiplantae</taxon>
        <taxon>Streptophyta</taxon>
        <taxon>Embryophyta</taxon>
        <taxon>Tracheophyta</taxon>
        <taxon>Spermatophyta</taxon>
        <taxon>Magnoliopsida</taxon>
        <taxon>eudicotyledons</taxon>
        <taxon>Gunneridae</taxon>
        <taxon>Pentapetalae</taxon>
        <taxon>rosids</taxon>
        <taxon>fabids</taxon>
        <taxon>Fagales</taxon>
        <taxon>Myricaceae</taxon>
        <taxon>Morella</taxon>
    </lineage>
</organism>
<evidence type="ECO:0000313" key="10">
    <source>
        <dbReference type="Proteomes" id="UP000516437"/>
    </source>
</evidence>
<feature type="domain" description="Telomere-associated protein Rif1 N-terminal" evidence="8">
    <location>
        <begin position="26"/>
        <end position="303"/>
    </location>
</feature>
<dbReference type="GO" id="GO:0005634">
    <property type="term" value="C:nucleus"/>
    <property type="evidence" value="ECO:0007669"/>
    <property type="project" value="UniProtKB-SubCell"/>
</dbReference>
<comment type="caution">
    <text evidence="9">The sequence shown here is derived from an EMBL/GenBank/DDBJ whole genome shotgun (WGS) entry which is preliminary data.</text>
</comment>
<reference evidence="9 10" key="1">
    <citation type="journal article" date="2019" name="Plant Biotechnol. J.">
        <title>The red bayberry genome and genetic basis of sex determination.</title>
        <authorList>
            <person name="Jia H.M."/>
            <person name="Jia H.J."/>
            <person name="Cai Q.L."/>
            <person name="Wang Y."/>
            <person name="Zhao H.B."/>
            <person name="Yang W.F."/>
            <person name="Wang G.Y."/>
            <person name="Li Y.H."/>
            <person name="Zhan D.L."/>
            <person name="Shen Y.T."/>
            <person name="Niu Q.F."/>
            <person name="Chang L."/>
            <person name="Qiu J."/>
            <person name="Zhao L."/>
            <person name="Xie H.B."/>
            <person name="Fu W.Y."/>
            <person name="Jin J."/>
            <person name="Li X.W."/>
            <person name="Jiao Y."/>
            <person name="Zhou C.C."/>
            <person name="Tu T."/>
            <person name="Chai C.Y."/>
            <person name="Gao J.L."/>
            <person name="Fan L.J."/>
            <person name="van de Weg E."/>
            <person name="Wang J.Y."/>
            <person name="Gao Z.S."/>
        </authorList>
    </citation>
    <scope>NUCLEOTIDE SEQUENCE [LARGE SCALE GENOMIC DNA]</scope>
    <source>
        <tissue evidence="9">Leaves</tissue>
    </source>
</reference>
<dbReference type="SUPFAM" id="SSF48371">
    <property type="entry name" value="ARM repeat"/>
    <property type="match status" value="1"/>
</dbReference>
<dbReference type="Proteomes" id="UP000516437">
    <property type="component" value="Chromosome 6"/>
</dbReference>
<keyword evidence="5" id="KW-0539">Nucleus</keyword>
<evidence type="ECO:0000256" key="2">
    <source>
        <dbReference type="ARBA" id="ARBA00004574"/>
    </source>
</evidence>
<dbReference type="EMBL" id="RXIC02000024">
    <property type="protein sequence ID" value="KAB1208990.1"/>
    <property type="molecule type" value="Genomic_DNA"/>
</dbReference>
<sequence>MTDSSDQLGEIKTLISSGARASKCYGYSSLLYFQEQSIDSPVSVQALAGISRTLLSLIVADISDEDEEVAAQALKCLGFFIYHPSLVAAIAADDASLVIESLVKLIITTKIKSVCNLGVWCISMQQFNASFLDAHHNSLLQAVVHALDNPIGSLSTTFEAMQAVAKLAAQLSDKMRDSSDIWAPPIYRRLLSVDKRERDMSERTLLKIKSTILPPPPVLSKALVQDMKQRLLTWMKELLSQGMKVQTIHAWGWFICLLGSHAMKHRHLLNEMLKIPEHTFSDLNPQVLIASQVAWEGLIDALIHPPIMACGTNAAEEKYGVEQVVASRENSGVSRANGFTKSIKLVMTPLIGIISSKCDVSIHSSCLNTWCYLLHKLDTSINDPSVINLVLEPIFEAVFRMGPGGKSTRLWNLCLDLLDAFILAKCGDVEHDASSLASQQLPARTSISEPSIPGKFLLKRGSVKWLPWDVCQVDFHLNMIFIVIDQASTASVTHENRSFACEVALSPNCLNIWLEIAKGLEPCTDDVKELSLLRVGSDSTGYFATSYLLSYPFALCCCPKKSSTSLINVSLERSHVSPPGQINLECIIEVWKSLYGSFRTSQSRCSAMNGFLVDLCSMINECLDNHDSIRECTDEVDSSCKDLVPHLIYLFGDVVVYLLEDICASEIVSDEGTCKYSGDDEISRGRNSALRLAARIFSALAHLVSCLHMKQEILLFIEIICCPLLQWLSRIELLDESTKYQLQLLWTKILNCLRSSEPQIIFDSAFLKLQASLLEKTLDHPNPSISEPTITFWNSSYGKQIKLDYPQSLLHVLDKLSRNGRINLHKRILPVLERHHYSLGVNTTLPRYKVTATHNKSSKRIWLMEDAVNQLQQEEKLCPSSKRNRLELTEHQKEVRRAQQGRERDCCGRGPGIRTYTSVDFSQGNEDSQESQEF</sequence>
<keyword evidence="4" id="KW-0779">Telomere</keyword>
<accession>A0A6A1VCW0</accession>
<keyword evidence="3" id="KW-0158">Chromosome</keyword>
<gene>
    <name evidence="9" type="ORF">CJ030_MR6G022958</name>
</gene>